<reference evidence="3 4" key="1">
    <citation type="submission" date="2015-08" db="EMBL/GenBank/DDBJ databases">
        <title>Next Generation Sequencing and Analysis of the Genome of Puccinia sorghi L Schw, the Causal Agent of Maize Common Rust.</title>
        <authorList>
            <person name="Rochi L."/>
            <person name="Burguener G."/>
            <person name="Darino M."/>
            <person name="Turjanski A."/>
            <person name="Kreff E."/>
            <person name="Dieguez M.J."/>
            <person name="Sacco F."/>
        </authorList>
    </citation>
    <scope>NUCLEOTIDE SEQUENCE [LARGE SCALE GENOMIC DNA]</scope>
    <source>
        <strain evidence="3 4">RO10H11247</strain>
    </source>
</reference>
<dbReference type="AlphaFoldDB" id="A0A0L6VUU5"/>
<dbReference type="EMBL" id="LAVV01000421">
    <property type="protein sequence ID" value="KNZ64367.1"/>
    <property type="molecule type" value="Genomic_DNA"/>
</dbReference>
<dbReference type="VEuPathDB" id="FungiDB:VP01_1037g3"/>
<dbReference type="Proteomes" id="UP000037035">
    <property type="component" value="Unassembled WGS sequence"/>
</dbReference>
<keyword evidence="4" id="KW-1185">Reference proteome</keyword>
<feature type="compositionally biased region" description="Basic and acidic residues" evidence="1">
    <location>
        <begin position="35"/>
        <end position="51"/>
    </location>
</feature>
<name>A0A0L6VUU5_9BASI</name>
<feature type="transmembrane region" description="Helical" evidence="2">
    <location>
        <begin position="707"/>
        <end position="727"/>
    </location>
</feature>
<proteinExistence type="predicted"/>
<feature type="transmembrane region" description="Helical" evidence="2">
    <location>
        <begin position="390"/>
        <end position="410"/>
    </location>
</feature>
<organism evidence="3 4">
    <name type="scientific">Puccinia sorghi</name>
    <dbReference type="NCBI Taxonomy" id="27349"/>
    <lineage>
        <taxon>Eukaryota</taxon>
        <taxon>Fungi</taxon>
        <taxon>Dikarya</taxon>
        <taxon>Basidiomycota</taxon>
        <taxon>Pucciniomycotina</taxon>
        <taxon>Pucciniomycetes</taxon>
        <taxon>Pucciniales</taxon>
        <taxon>Pucciniaceae</taxon>
        <taxon>Puccinia</taxon>
    </lineage>
</organism>
<feature type="transmembrane region" description="Helical" evidence="2">
    <location>
        <begin position="422"/>
        <end position="439"/>
    </location>
</feature>
<keyword evidence="2" id="KW-0472">Membrane</keyword>
<keyword evidence="2" id="KW-1133">Transmembrane helix</keyword>
<comment type="caution">
    <text evidence="3">The sequence shown here is derived from an EMBL/GenBank/DDBJ whole genome shotgun (WGS) entry which is preliminary data.</text>
</comment>
<evidence type="ECO:0000313" key="4">
    <source>
        <dbReference type="Proteomes" id="UP000037035"/>
    </source>
</evidence>
<protein>
    <submittedName>
        <fullName evidence="3">Uncharacterized protein</fullName>
    </submittedName>
</protein>
<evidence type="ECO:0000256" key="2">
    <source>
        <dbReference type="SAM" id="Phobius"/>
    </source>
</evidence>
<feature type="compositionally biased region" description="Pro residues" evidence="1">
    <location>
        <begin position="743"/>
        <end position="756"/>
    </location>
</feature>
<feature type="region of interest" description="Disordered" evidence="1">
    <location>
        <begin position="35"/>
        <end position="63"/>
    </location>
</feature>
<gene>
    <name evidence="3" type="ORF">VP01_1037g3</name>
</gene>
<sequence length="816" mass="93268">MRSIIVLVDVNNDVPTPMVLRRLLSSAAGTLKQNIRNEEIERDEERKEENRTNGFHGQDWQKIEAEEEDWKEKMKVKIETEKREVSGGSVKRSVEELKRSEEEDDKGWKTWKTCERKIKQRSTLINLKISSTLLLTGGKTRLMVPNVNRTCNRVSQSIDVTVSNTTLKENLNKMGGKLYAICIWKVRVREKSEIQKKALVLISKPPALTTDCMRFPAAAAAVLSKKIKTYANKERLISSLINWTRKQKPLSTLVNLSLAKAPRRVMHRFSTQTHFQLSPLKISHLFKLLKFTIKFFKEKLASSPPHQNKNLYLCLFLSSKALFLSHFLPTYLLSPLVFIYFILIIRLSGMLSDFIFHAIYLNLLTYLMEFKSLFLGHTLSVNLNTPCSTYFSQFFAIENIISTNYFFLFINTIADQSKQRKVSSRLFFWLSGLTFAFVSRNEQTFVSGRESAGGGFLFWGDKPEQRSARGVQRLCSGGPEQQCGRRGGQIRAVFYEMGIGGAGNQWEWLLRGGVELWVGKRWRFCIYPLNNKEKRRKRRKIGGQASESTKRQNIHSVVPEGYSPSYKFSAVKPKSTQHTLEKGFQLPTELVFLSTSSIKLKGIQAMVKNSLQTKETKDYLQEANKNKEVSYPPNKLSYRMGPTLRNGKIVQGKQDHPPRKDMLSFSRMNTSPAKRLCNLFPREGFPLGKSFPWKKITWQPIGYANGLGYLSVAIFFFLHCNIFWILYTCHCHQEKKDGTSMGPPKPNPPSNSPPALPPPPTKACLFRLTKAKVIPLSLTKALKILSFFTLVHLSFLRAPCHQQQLLLRPAVTASPI</sequence>
<keyword evidence="2" id="KW-0812">Transmembrane</keyword>
<accession>A0A0L6VUU5</accession>
<feature type="transmembrane region" description="Helical" evidence="2">
    <location>
        <begin position="350"/>
        <end position="370"/>
    </location>
</feature>
<feature type="region of interest" description="Disordered" evidence="1">
    <location>
        <begin position="737"/>
        <end position="756"/>
    </location>
</feature>
<evidence type="ECO:0000256" key="1">
    <source>
        <dbReference type="SAM" id="MobiDB-lite"/>
    </source>
</evidence>
<evidence type="ECO:0000313" key="3">
    <source>
        <dbReference type="EMBL" id="KNZ64367.1"/>
    </source>
</evidence>
<feature type="transmembrane region" description="Helical" evidence="2">
    <location>
        <begin position="321"/>
        <end position="343"/>
    </location>
</feature>